<organism evidence="7 8">
    <name type="scientific">Actinomadura litoris</name>
    <dbReference type="NCBI Taxonomy" id="2678616"/>
    <lineage>
        <taxon>Bacteria</taxon>
        <taxon>Bacillati</taxon>
        <taxon>Actinomycetota</taxon>
        <taxon>Actinomycetes</taxon>
        <taxon>Streptosporangiales</taxon>
        <taxon>Thermomonosporaceae</taxon>
        <taxon>Actinomadura</taxon>
    </lineage>
</organism>
<evidence type="ECO:0000313" key="8">
    <source>
        <dbReference type="Proteomes" id="UP000432015"/>
    </source>
</evidence>
<gene>
    <name evidence="7" type="ORF">GNZ18_30450</name>
</gene>
<dbReference type="PANTHER" id="PTHR10996">
    <property type="entry name" value="2-HYDROXYACID DEHYDROGENASE-RELATED"/>
    <property type="match status" value="1"/>
</dbReference>
<dbReference type="PROSITE" id="PS00065">
    <property type="entry name" value="D_2_HYDROXYACID_DH_1"/>
    <property type="match status" value="1"/>
</dbReference>
<dbReference type="InterPro" id="IPR006139">
    <property type="entry name" value="D-isomer_2_OHA_DH_cat_dom"/>
</dbReference>
<evidence type="ECO:0000259" key="5">
    <source>
        <dbReference type="Pfam" id="PF00389"/>
    </source>
</evidence>
<dbReference type="PANTHER" id="PTHR10996:SF178">
    <property type="entry name" value="2-HYDROXYACID DEHYDROGENASE YGL185C-RELATED"/>
    <property type="match status" value="1"/>
</dbReference>
<dbReference type="SUPFAM" id="SSF51735">
    <property type="entry name" value="NAD(P)-binding Rossmann-fold domains"/>
    <property type="match status" value="1"/>
</dbReference>
<accession>A0A7K1L8Y0</accession>
<dbReference type="GO" id="GO:0016618">
    <property type="term" value="F:hydroxypyruvate reductase [NAD(P)H] activity"/>
    <property type="evidence" value="ECO:0007669"/>
    <property type="project" value="TreeGrafter"/>
</dbReference>
<evidence type="ECO:0000256" key="3">
    <source>
        <dbReference type="ARBA" id="ARBA00023027"/>
    </source>
</evidence>
<evidence type="ECO:0000313" key="7">
    <source>
        <dbReference type="EMBL" id="MUN40894.1"/>
    </source>
</evidence>
<feature type="domain" description="D-isomer specific 2-hydroxyacid dehydrogenase catalytic" evidence="5">
    <location>
        <begin position="26"/>
        <end position="321"/>
    </location>
</feature>
<comment type="similarity">
    <text evidence="1 4">Belongs to the D-isomer specific 2-hydroxyacid dehydrogenase family.</text>
</comment>
<dbReference type="SUPFAM" id="SSF52283">
    <property type="entry name" value="Formate/glycerate dehydrogenase catalytic domain-like"/>
    <property type="match status" value="1"/>
</dbReference>
<dbReference type="InterPro" id="IPR036291">
    <property type="entry name" value="NAD(P)-bd_dom_sf"/>
</dbReference>
<dbReference type="CDD" id="cd12175">
    <property type="entry name" value="2-Hacid_dh_11"/>
    <property type="match status" value="1"/>
</dbReference>
<dbReference type="Gene3D" id="3.40.50.720">
    <property type="entry name" value="NAD(P)-binding Rossmann-like Domain"/>
    <property type="match status" value="2"/>
</dbReference>
<dbReference type="RefSeq" id="WP_156220053.1">
    <property type="nucleotide sequence ID" value="NZ_WOFH01000012.1"/>
</dbReference>
<sequence>MTDPWRILSLPPLGEDLVRGLFAPLGDAVDVTFPQSRSQDGLHSALADGAEVVIGDFTGEMVLDAAAVAAGPRLAFVQMPSVGTDSIDVAALTSRDVPVANTAGANARGVAEWAVGAAFALCRHLVWGDRRVRAGEWPQMELAARQPRELHAQRVGIVGFGAIGSEAARLFAALGCAVSYWTRRPRPEASATYRELDDLLATSDIVVLALPLADGTRGLIGPERLALLPDGALLVNVARGSIAPDDAVLAALESGRLAGAALDVFDEEPLRAGHPLRSHENVLLSPHAAGGSSQSQLNLVAIVRDNVTAAVLGREVQNIVNGVNPQVRRR</sequence>
<evidence type="ECO:0000259" key="6">
    <source>
        <dbReference type="Pfam" id="PF02826"/>
    </source>
</evidence>
<comment type="caution">
    <text evidence="7">The sequence shown here is derived from an EMBL/GenBank/DDBJ whole genome shotgun (WGS) entry which is preliminary data.</text>
</comment>
<protein>
    <submittedName>
        <fullName evidence="7">3-phosphoglycerate dehydrogenase</fullName>
    </submittedName>
</protein>
<name>A0A7K1L8Y0_9ACTN</name>
<dbReference type="Pfam" id="PF02826">
    <property type="entry name" value="2-Hacid_dh_C"/>
    <property type="match status" value="1"/>
</dbReference>
<dbReference type="GO" id="GO:0005829">
    <property type="term" value="C:cytosol"/>
    <property type="evidence" value="ECO:0007669"/>
    <property type="project" value="TreeGrafter"/>
</dbReference>
<dbReference type="AlphaFoldDB" id="A0A7K1L8Y0"/>
<dbReference type="GO" id="GO:0051287">
    <property type="term" value="F:NAD binding"/>
    <property type="evidence" value="ECO:0007669"/>
    <property type="project" value="InterPro"/>
</dbReference>
<feature type="domain" description="D-isomer specific 2-hydroxyacid dehydrogenase NAD-binding" evidence="6">
    <location>
        <begin position="116"/>
        <end position="289"/>
    </location>
</feature>
<dbReference type="InterPro" id="IPR050223">
    <property type="entry name" value="D-isomer_2-hydroxyacid_DH"/>
</dbReference>
<dbReference type="GO" id="GO:0030267">
    <property type="term" value="F:glyoxylate reductase (NADPH) activity"/>
    <property type="evidence" value="ECO:0007669"/>
    <property type="project" value="TreeGrafter"/>
</dbReference>
<reference evidence="7 8" key="1">
    <citation type="submission" date="2019-11" db="EMBL/GenBank/DDBJ databases">
        <authorList>
            <person name="Cao P."/>
        </authorList>
    </citation>
    <scope>NUCLEOTIDE SEQUENCE [LARGE SCALE GENOMIC DNA]</scope>
    <source>
        <strain evidence="7 8">NEAU-AAG5</strain>
    </source>
</reference>
<dbReference type="Proteomes" id="UP000432015">
    <property type="component" value="Unassembled WGS sequence"/>
</dbReference>
<keyword evidence="8" id="KW-1185">Reference proteome</keyword>
<dbReference type="InterPro" id="IPR006140">
    <property type="entry name" value="D-isomer_DH_NAD-bd"/>
</dbReference>
<proteinExistence type="inferred from homology"/>
<evidence type="ECO:0000256" key="4">
    <source>
        <dbReference type="RuleBase" id="RU003719"/>
    </source>
</evidence>
<keyword evidence="2 4" id="KW-0560">Oxidoreductase</keyword>
<dbReference type="Pfam" id="PF00389">
    <property type="entry name" value="2-Hacid_dh"/>
    <property type="match status" value="1"/>
</dbReference>
<dbReference type="InterPro" id="IPR029752">
    <property type="entry name" value="D-isomer_DH_CS1"/>
</dbReference>
<evidence type="ECO:0000256" key="2">
    <source>
        <dbReference type="ARBA" id="ARBA00023002"/>
    </source>
</evidence>
<dbReference type="EMBL" id="WOFH01000012">
    <property type="protein sequence ID" value="MUN40894.1"/>
    <property type="molecule type" value="Genomic_DNA"/>
</dbReference>
<keyword evidence="3" id="KW-0520">NAD</keyword>
<evidence type="ECO:0000256" key="1">
    <source>
        <dbReference type="ARBA" id="ARBA00005854"/>
    </source>
</evidence>